<proteinExistence type="inferred from homology"/>
<dbReference type="Gene3D" id="1.20.144.10">
    <property type="entry name" value="Phosphatidic acid phosphatase type 2/haloperoxidase"/>
    <property type="match status" value="1"/>
</dbReference>
<keyword evidence="7 8" id="KW-0378">Hydrolase</keyword>
<dbReference type="PATRIC" id="fig|336566.3.peg.1893"/>
<dbReference type="SUPFAM" id="SSF48317">
    <property type="entry name" value="Acid phosphatase/Vanadium-dependent haloperoxidase"/>
    <property type="match status" value="1"/>
</dbReference>
<evidence type="ECO:0000256" key="9">
    <source>
        <dbReference type="SAM" id="SignalP"/>
    </source>
</evidence>
<dbReference type="PRINTS" id="PR00483">
    <property type="entry name" value="BACPHPHTASE"/>
</dbReference>
<dbReference type="InterPro" id="IPR018296">
    <property type="entry name" value="Acid_Pase_classA_bac_CS"/>
</dbReference>
<dbReference type="InterPro" id="IPR001011">
    <property type="entry name" value="Acid_Pase_classA_bac"/>
</dbReference>
<evidence type="ECO:0000256" key="1">
    <source>
        <dbReference type="ARBA" id="ARBA00000032"/>
    </source>
</evidence>
<dbReference type="SMART" id="SM00014">
    <property type="entry name" value="acidPPc"/>
    <property type="match status" value="1"/>
</dbReference>
<dbReference type="InterPro" id="IPR000326">
    <property type="entry name" value="PAP2/HPO"/>
</dbReference>
<dbReference type="EMBL" id="LDJM01000031">
    <property type="protein sequence ID" value="KRG75395.1"/>
    <property type="molecule type" value="Genomic_DNA"/>
</dbReference>
<accession>A0A0R0DDM5</accession>
<evidence type="ECO:0000256" key="4">
    <source>
        <dbReference type="ARBA" id="ARBA00012646"/>
    </source>
</evidence>
<dbReference type="PIRSF" id="PIRSF000897">
    <property type="entry name" value="Acid_Ptase_ClsA"/>
    <property type="match status" value="1"/>
</dbReference>
<keyword evidence="12" id="KW-1185">Reference proteome</keyword>
<comment type="subcellular location">
    <subcellularLocation>
        <location evidence="2">Periplasm</location>
    </subcellularLocation>
</comment>
<dbReference type="CDD" id="cd03397">
    <property type="entry name" value="PAP2_acid_phosphatase"/>
    <property type="match status" value="1"/>
</dbReference>
<dbReference type="EC" id="3.1.3.2" evidence="4 8"/>
<feature type="signal peptide" evidence="9">
    <location>
        <begin position="1"/>
        <end position="26"/>
    </location>
</feature>
<reference evidence="11 12" key="1">
    <citation type="submission" date="2015-05" db="EMBL/GenBank/DDBJ databases">
        <title>Genome sequencing and analysis of members of genus Stenotrophomonas.</title>
        <authorList>
            <person name="Patil P.P."/>
            <person name="Midha S."/>
            <person name="Patil P.B."/>
        </authorList>
    </citation>
    <scope>NUCLEOTIDE SEQUENCE [LARGE SCALE GENOMIC DNA]</scope>
    <source>
        <strain evidence="11 12">DSM 24757</strain>
    </source>
</reference>
<evidence type="ECO:0000256" key="3">
    <source>
        <dbReference type="ARBA" id="ARBA00009017"/>
    </source>
</evidence>
<dbReference type="RefSeq" id="WP_057638542.1">
    <property type="nucleotide sequence ID" value="NZ_LDJM01000031.1"/>
</dbReference>
<dbReference type="PROSITE" id="PS01157">
    <property type="entry name" value="ACID_PHOSPH_CL_A"/>
    <property type="match status" value="1"/>
</dbReference>
<evidence type="ECO:0000313" key="12">
    <source>
        <dbReference type="Proteomes" id="UP000050956"/>
    </source>
</evidence>
<dbReference type="InterPro" id="IPR036938">
    <property type="entry name" value="PAP2/HPO_sf"/>
</dbReference>
<dbReference type="Pfam" id="PF01569">
    <property type="entry name" value="PAP2"/>
    <property type="match status" value="1"/>
</dbReference>
<feature type="domain" description="Phosphatidic acid phosphatase type 2/haloperoxidase" evidence="10">
    <location>
        <begin position="126"/>
        <end position="240"/>
    </location>
</feature>
<comment type="similarity">
    <text evidence="3 8">Belongs to the class A bacterial acid phosphatase family.</text>
</comment>
<dbReference type="AlphaFoldDB" id="A0A0R0DDM5"/>
<evidence type="ECO:0000256" key="2">
    <source>
        <dbReference type="ARBA" id="ARBA00004418"/>
    </source>
</evidence>
<evidence type="ECO:0000256" key="5">
    <source>
        <dbReference type="ARBA" id="ARBA00022729"/>
    </source>
</evidence>
<gene>
    <name evidence="11" type="ORF">ABB30_11955</name>
</gene>
<evidence type="ECO:0000313" key="11">
    <source>
        <dbReference type="EMBL" id="KRG75395.1"/>
    </source>
</evidence>
<feature type="chain" id="PRO_5006395540" description="Acid phosphatase" evidence="9">
    <location>
        <begin position="27"/>
        <end position="286"/>
    </location>
</feature>
<organism evidence="11 12">
    <name type="scientific">Stenotrophomonas ginsengisoli</name>
    <dbReference type="NCBI Taxonomy" id="336566"/>
    <lineage>
        <taxon>Bacteria</taxon>
        <taxon>Pseudomonadati</taxon>
        <taxon>Pseudomonadota</taxon>
        <taxon>Gammaproteobacteria</taxon>
        <taxon>Lysobacterales</taxon>
        <taxon>Lysobacteraceae</taxon>
        <taxon>Stenotrophomonas</taxon>
    </lineage>
</organism>
<evidence type="ECO:0000256" key="7">
    <source>
        <dbReference type="ARBA" id="ARBA00022801"/>
    </source>
</evidence>
<name>A0A0R0DDM5_9GAMM</name>
<protein>
    <recommendedName>
        <fullName evidence="4 8">Acid phosphatase</fullName>
        <ecNumber evidence="4 8">3.1.3.2</ecNumber>
    </recommendedName>
</protein>
<keyword evidence="6" id="KW-0574">Periplasm</keyword>
<keyword evidence="5 9" id="KW-0732">Signal</keyword>
<dbReference type="STRING" id="336566.ABB30_11955"/>
<dbReference type="GO" id="GO:0003993">
    <property type="term" value="F:acid phosphatase activity"/>
    <property type="evidence" value="ECO:0007669"/>
    <property type="project" value="UniProtKB-EC"/>
</dbReference>
<comment type="catalytic activity">
    <reaction evidence="1 8">
        <text>a phosphate monoester + H2O = an alcohol + phosphate</text>
        <dbReference type="Rhea" id="RHEA:15017"/>
        <dbReference type="ChEBI" id="CHEBI:15377"/>
        <dbReference type="ChEBI" id="CHEBI:30879"/>
        <dbReference type="ChEBI" id="CHEBI:43474"/>
        <dbReference type="ChEBI" id="CHEBI:67140"/>
        <dbReference type="EC" id="3.1.3.2"/>
    </reaction>
</comment>
<dbReference type="OrthoDB" id="9805301at2"/>
<evidence type="ECO:0000259" key="10">
    <source>
        <dbReference type="SMART" id="SM00014"/>
    </source>
</evidence>
<evidence type="ECO:0000256" key="8">
    <source>
        <dbReference type="PIRNR" id="PIRNR000897"/>
    </source>
</evidence>
<sequence>MSTRQPLTALLLTLGLAACASGPATAPQANDAIDPATGVPEVRAGVLAGYLGADQLPDSLALLPPPPAPGSAGFAHDQAVAQAAYALRDTPRWQQAIIDADLDFPQAAGIYTCALGAQISVEQTPHTYLLLRRLRSDASNATRAAKNHYQRPRPFVVQQQDICTPEGRDGLAGNGSYPSGHTAIGWAWALLLAELAPQHSDALLARGRNYAESRLVCNVHWNSDLVAGRHMASAVIARLHAEPAFQHDLAAARQELAAQYAKGQPLPEHCASEARALATPWAVPAL</sequence>
<dbReference type="PROSITE" id="PS51257">
    <property type="entry name" value="PROKAR_LIPOPROTEIN"/>
    <property type="match status" value="1"/>
</dbReference>
<evidence type="ECO:0000256" key="6">
    <source>
        <dbReference type="ARBA" id="ARBA00022764"/>
    </source>
</evidence>
<dbReference type="GO" id="GO:0030288">
    <property type="term" value="C:outer membrane-bounded periplasmic space"/>
    <property type="evidence" value="ECO:0007669"/>
    <property type="project" value="InterPro"/>
</dbReference>
<dbReference type="Proteomes" id="UP000050956">
    <property type="component" value="Unassembled WGS sequence"/>
</dbReference>
<comment type="caution">
    <text evidence="11">The sequence shown here is derived from an EMBL/GenBank/DDBJ whole genome shotgun (WGS) entry which is preliminary data.</text>
</comment>